<evidence type="ECO:0000313" key="1">
    <source>
        <dbReference type="EMBL" id="RLK07332.1"/>
    </source>
</evidence>
<gene>
    <name evidence="1" type="ORF">CLV75_2453</name>
</gene>
<name>A0A497ZHR0_9RHOB</name>
<proteinExistence type="predicted"/>
<organism evidence="1 2">
    <name type="scientific">Ruegeria conchae</name>
    <dbReference type="NCBI Taxonomy" id="981384"/>
    <lineage>
        <taxon>Bacteria</taxon>
        <taxon>Pseudomonadati</taxon>
        <taxon>Pseudomonadota</taxon>
        <taxon>Alphaproteobacteria</taxon>
        <taxon>Rhodobacterales</taxon>
        <taxon>Roseobacteraceae</taxon>
        <taxon>Ruegeria</taxon>
    </lineage>
</organism>
<comment type="caution">
    <text evidence="1">The sequence shown here is derived from an EMBL/GenBank/DDBJ whole genome shotgun (WGS) entry which is preliminary data.</text>
</comment>
<dbReference type="Proteomes" id="UP000271700">
    <property type="component" value="Unassembled WGS sequence"/>
</dbReference>
<dbReference type="EMBL" id="RCCT01000003">
    <property type="protein sequence ID" value="RLK07332.1"/>
    <property type="molecule type" value="Genomic_DNA"/>
</dbReference>
<evidence type="ECO:0000313" key="2">
    <source>
        <dbReference type="Proteomes" id="UP000271700"/>
    </source>
</evidence>
<accession>A0A497ZHR0</accession>
<reference evidence="1 2" key="1">
    <citation type="submission" date="2018-10" db="EMBL/GenBank/DDBJ databases">
        <title>Genomic Encyclopedia of Archaeal and Bacterial Type Strains, Phase II (KMG-II): from individual species to whole genera.</title>
        <authorList>
            <person name="Goeker M."/>
        </authorList>
    </citation>
    <scope>NUCLEOTIDE SEQUENCE [LARGE SCALE GENOMIC DNA]</scope>
    <source>
        <strain evidence="1 2">DSM 29317</strain>
    </source>
</reference>
<dbReference type="STRING" id="981384.GCA_000192475_01360"/>
<protein>
    <submittedName>
        <fullName evidence="1">Uncharacterized protein</fullName>
    </submittedName>
</protein>
<keyword evidence="2" id="KW-1185">Reference proteome</keyword>
<sequence length="332" mass="36735">MRDVLYFNEMNLSGVYAVRFLSAVVVSLVTVSSVPSLAQAEALQRRSTGAYMNSLYDLVPPMMKLLVEANGEQFFAAQGSYDITPPVAPPNWNQNWIRFGVPSPGVTQSWPSVERANVTDVIIVTDNFSGPPVYGSQGANPNPAVAGPIPRPPVEGKALTWGDEVTDIIAAHEENVTDEPIYWIYEGWADGGKILDDSTGAGSDRDFARWRERTTSQYDYTGWFDNLLEHAKKTEPSVASRIRMIPVARTMVSVMENTPASDIKAGEWFKDAAPHGNDTLHLLVAMIVYSTMFEQKAPKPDVSTKNIHSVFMDNYEEISDHVFEAVQPYIPS</sequence>
<dbReference type="AlphaFoldDB" id="A0A497ZHR0"/>